<protein>
    <submittedName>
        <fullName evidence="1">Uncharacterized protein</fullName>
    </submittedName>
</protein>
<dbReference type="Proteomes" id="UP001595796">
    <property type="component" value="Unassembled WGS sequence"/>
</dbReference>
<name>A0ABV9YYN7_9HYPH</name>
<dbReference type="EMBL" id="JBHSJF010000002">
    <property type="protein sequence ID" value="MFC5066951.1"/>
    <property type="molecule type" value="Genomic_DNA"/>
</dbReference>
<sequence>MLLKPGMKLTVPDEWLDENVDGSPAQQASRISALASEFSCAHRHGIGFQTFERIDYPRCG</sequence>
<reference evidence="2" key="1">
    <citation type="journal article" date="2019" name="Int. J. Syst. Evol. Microbiol.">
        <title>The Global Catalogue of Microorganisms (GCM) 10K type strain sequencing project: providing services to taxonomists for standard genome sequencing and annotation.</title>
        <authorList>
            <consortium name="The Broad Institute Genomics Platform"/>
            <consortium name="The Broad Institute Genome Sequencing Center for Infectious Disease"/>
            <person name="Wu L."/>
            <person name="Ma J."/>
        </authorList>
    </citation>
    <scope>NUCLEOTIDE SEQUENCE [LARGE SCALE GENOMIC DNA]</scope>
    <source>
        <strain evidence="2">CGMCC 1.16444</strain>
    </source>
</reference>
<dbReference type="RefSeq" id="WP_162799706.1">
    <property type="nucleotide sequence ID" value="NZ_JBHSJF010000002.1"/>
</dbReference>
<accession>A0ABV9YYN7</accession>
<proteinExistence type="predicted"/>
<evidence type="ECO:0000313" key="2">
    <source>
        <dbReference type="Proteomes" id="UP001595796"/>
    </source>
</evidence>
<gene>
    <name evidence="1" type="ORF">ACFPFW_02865</name>
</gene>
<organism evidence="1 2">
    <name type="scientific">Flaviflagellibacter deserti</name>
    <dbReference type="NCBI Taxonomy" id="2267266"/>
    <lineage>
        <taxon>Bacteria</taxon>
        <taxon>Pseudomonadati</taxon>
        <taxon>Pseudomonadota</taxon>
        <taxon>Alphaproteobacteria</taxon>
        <taxon>Hyphomicrobiales</taxon>
        <taxon>Flaviflagellibacter</taxon>
    </lineage>
</organism>
<comment type="caution">
    <text evidence="1">The sequence shown here is derived from an EMBL/GenBank/DDBJ whole genome shotgun (WGS) entry which is preliminary data.</text>
</comment>
<evidence type="ECO:0000313" key="1">
    <source>
        <dbReference type="EMBL" id="MFC5066951.1"/>
    </source>
</evidence>
<keyword evidence="2" id="KW-1185">Reference proteome</keyword>